<keyword evidence="1" id="KW-0472">Membrane</keyword>
<dbReference type="EMBL" id="ATMT01000020">
    <property type="protein sequence ID" value="EPY08220.1"/>
    <property type="molecule type" value="Genomic_DNA"/>
</dbReference>
<sequence>MWVILMKKGFKLAVKLSLTAFALFTLFFALIIYTQETGPFSNSEWPYTCDKTENVAVNYFKKEKNVDIVITNTGFSSELLGSDVYIEGHIKNNKQKKIKATVDSIDNYKIKEAIVFN</sequence>
<gene>
    <name evidence="2" type="ORF">PAALTS15_05823</name>
</gene>
<reference evidence="2 3" key="1">
    <citation type="submission" date="2013-05" db="EMBL/GenBank/DDBJ databases">
        <authorList>
            <person name="Strain E.A."/>
            <person name="Brown E."/>
            <person name="Allard M.W."/>
            <person name="Luo Y.L."/>
        </authorList>
    </citation>
    <scope>NUCLEOTIDE SEQUENCE [LARGE SCALE GENOMIC DNA]</scope>
    <source>
        <strain evidence="2 3">TS-15</strain>
    </source>
</reference>
<comment type="caution">
    <text evidence="2">The sequence shown here is derived from an EMBL/GenBank/DDBJ whole genome shotgun (WGS) entry which is preliminary data.</text>
</comment>
<evidence type="ECO:0000256" key="1">
    <source>
        <dbReference type="SAM" id="Phobius"/>
    </source>
</evidence>
<name>S9UCN3_PAEAL</name>
<proteinExistence type="predicted"/>
<protein>
    <submittedName>
        <fullName evidence="2">Uncharacterized protein</fullName>
    </submittedName>
</protein>
<keyword evidence="1" id="KW-0812">Transmembrane</keyword>
<organism evidence="2 3">
    <name type="scientific">Paenibacillus alvei TS-15</name>
    <dbReference type="NCBI Taxonomy" id="1117108"/>
    <lineage>
        <taxon>Bacteria</taxon>
        <taxon>Bacillati</taxon>
        <taxon>Bacillota</taxon>
        <taxon>Bacilli</taxon>
        <taxon>Bacillales</taxon>
        <taxon>Paenibacillaceae</taxon>
        <taxon>Paenibacillus</taxon>
    </lineage>
</organism>
<dbReference type="Proteomes" id="UP000015344">
    <property type="component" value="Unassembled WGS sequence"/>
</dbReference>
<evidence type="ECO:0000313" key="3">
    <source>
        <dbReference type="Proteomes" id="UP000015344"/>
    </source>
</evidence>
<feature type="transmembrane region" description="Helical" evidence="1">
    <location>
        <begin position="12"/>
        <end position="33"/>
    </location>
</feature>
<keyword evidence="1" id="KW-1133">Transmembrane helix</keyword>
<evidence type="ECO:0000313" key="2">
    <source>
        <dbReference type="EMBL" id="EPY08220.1"/>
    </source>
</evidence>
<dbReference type="AlphaFoldDB" id="S9UCN3"/>
<accession>S9UCN3</accession>